<dbReference type="AlphaFoldDB" id="A0A2S6IMD0"/>
<evidence type="ECO:0000313" key="2">
    <source>
        <dbReference type="EMBL" id="PPK95315.1"/>
    </source>
</evidence>
<sequence>MFRLPLTAAASLTALVLSAPAALAAAGDLDRTWGQQGSVDVAPAAAGDQLVGSELARQSVGTVVASTSSRYDETTWTYSARVQLGRLDAAGRFDPRFGAGGAALVDFGRPAVLRETAVLAGDEIAVLAAVGGGAYEEVQTGLAMLSRDGSPVPAFGSGAPVVVDPAAPALSPTALLADAGGGLLVGFDQDGRGTSDFALARFRADGRLDPTFGTGGVRLLDVGGDDHLTDLVRGPSGELFAVGFSAAAGRQEGVLARLRADGTLDRRFGSGGAVRFAPAGRDVVTGGAVVSGRSLAVGGTARVRGGSESAALVTRLSLQGRVENAFGARGHLLLDEPGQEEGAGVFLTPRDTLLVVRRVGDGPFTSRLHEVRARSGAPVTSFGVGGTVELGEFLARDVLVDGTGLLIAGARFDPWAPTEVVQRRL</sequence>
<dbReference type="RefSeq" id="WP_104432691.1">
    <property type="nucleotide sequence ID" value="NZ_PTJD01000006.1"/>
</dbReference>
<dbReference type="EMBL" id="PTJD01000006">
    <property type="protein sequence ID" value="PPK95315.1"/>
    <property type="molecule type" value="Genomic_DNA"/>
</dbReference>
<reference evidence="2 3" key="1">
    <citation type="submission" date="2018-02" db="EMBL/GenBank/DDBJ databases">
        <title>Genomic Encyclopedia of Archaeal and Bacterial Type Strains, Phase II (KMG-II): from individual species to whole genera.</title>
        <authorList>
            <person name="Goeker M."/>
        </authorList>
    </citation>
    <scope>NUCLEOTIDE SEQUENCE [LARGE SCALE GENOMIC DNA]</scope>
    <source>
        <strain evidence="2 3">DSM 22857</strain>
    </source>
</reference>
<organism evidence="2 3">
    <name type="scientific">Kineococcus xinjiangensis</name>
    <dbReference type="NCBI Taxonomy" id="512762"/>
    <lineage>
        <taxon>Bacteria</taxon>
        <taxon>Bacillati</taxon>
        <taxon>Actinomycetota</taxon>
        <taxon>Actinomycetes</taxon>
        <taxon>Kineosporiales</taxon>
        <taxon>Kineosporiaceae</taxon>
        <taxon>Kineococcus</taxon>
    </lineage>
</organism>
<dbReference type="Gene3D" id="2.80.10.50">
    <property type="match status" value="1"/>
</dbReference>
<feature type="signal peptide" evidence="1">
    <location>
        <begin position="1"/>
        <end position="24"/>
    </location>
</feature>
<dbReference type="InterPro" id="IPR013431">
    <property type="entry name" value="Delta_60_rpt"/>
</dbReference>
<keyword evidence="3" id="KW-1185">Reference proteome</keyword>
<protein>
    <submittedName>
        <fullName evidence="2">Putative delta-60 repeat protein</fullName>
    </submittedName>
</protein>
<dbReference type="Proteomes" id="UP000239485">
    <property type="component" value="Unassembled WGS sequence"/>
</dbReference>
<accession>A0A2S6IMD0</accession>
<keyword evidence="1" id="KW-0732">Signal</keyword>
<feature type="chain" id="PRO_5015530486" evidence="1">
    <location>
        <begin position="25"/>
        <end position="425"/>
    </location>
</feature>
<name>A0A2S6IMD0_9ACTN</name>
<dbReference type="OrthoDB" id="9805017at2"/>
<gene>
    <name evidence="2" type="ORF">CLV92_106136</name>
</gene>
<proteinExistence type="predicted"/>
<dbReference type="Pfam" id="PF17164">
    <property type="entry name" value="DUF5122"/>
    <property type="match status" value="2"/>
</dbReference>
<evidence type="ECO:0000313" key="3">
    <source>
        <dbReference type="Proteomes" id="UP000239485"/>
    </source>
</evidence>
<comment type="caution">
    <text evidence="2">The sequence shown here is derived from an EMBL/GenBank/DDBJ whole genome shotgun (WGS) entry which is preliminary data.</text>
</comment>
<evidence type="ECO:0000256" key="1">
    <source>
        <dbReference type="SAM" id="SignalP"/>
    </source>
</evidence>